<evidence type="ECO:0000256" key="7">
    <source>
        <dbReference type="PROSITE-ProRule" id="PRU00134"/>
    </source>
</evidence>
<evidence type="ECO:0000313" key="10">
    <source>
        <dbReference type="EMBL" id="KAJ4454953.1"/>
    </source>
</evidence>
<organism evidence="10 11">
    <name type="scientific">Paratrimastix pyriformis</name>
    <dbReference type="NCBI Taxonomy" id="342808"/>
    <lineage>
        <taxon>Eukaryota</taxon>
        <taxon>Metamonada</taxon>
        <taxon>Preaxostyla</taxon>
        <taxon>Paratrimastigidae</taxon>
        <taxon>Paratrimastix</taxon>
    </lineage>
</organism>
<keyword evidence="5 7" id="KW-0863">Zinc-finger</keyword>
<gene>
    <name evidence="10" type="ORF">PAPYR_10192</name>
</gene>
<feature type="compositionally biased region" description="Acidic residues" evidence="8">
    <location>
        <begin position="340"/>
        <end position="355"/>
    </location>
</feature>
<evidence type="ECO:0000256" key="8">
    <source>
        <dbReference type="SAM" id="MobiDB-lite"/>
    </source>
</evidence>
<feature type="compositionally biased region" description="Low complexity" evidence="8">
    <location>
        <begin position="267"/>
        <end position="287"/>
    </location>
</feature>
<keyword evidence="1" id="KW-0489">Methyltransferase</keyword>
<accession>A0ABQ8UAA6</accession>
<evidence type="ECO:0000313" key="11">
    <source>
        <dbReference type="Proteomes" id="UP001141327"/>
    </source>
</evidence>
<dbReference type="PANTHER" id="PTHR46165">
    <property type="entry name" value="SET AND MYND DOMAIN-CONTAINING PROTEIN 4"/>
    <property type="match status" value="1"/>
</dbReference>
<dbReference type="SUPFAM" id="SSF144232">
    <property type="entry name" value="HIT/MYND zinc finger-like"/>
    <property type="match status" value="1"/>
</dbReference>
<keyword evidence="11" id="KW-1185">Reference proteome</keyword>
<feature type="region of interest" description="Disordered" evidence="8">
    <location>
        <begin position="267"/>
        <end position="398"/>
    </location>
</feature>
<evidence type="ECO:0000256" key="3">
    <source>
        <dbReference type="ARBA" id="ARBA00022691"/>
    </source>
</evidence>
<dbReference type="PROSITE" id="PS01360">
    <property type="entry name" value="ZF_MYND_1"/>
    <property type="match status" value="1"/>
</dbReference>
<dbReference type="Gene3D" id="6.10.140.2220">
    <property type="match status" value="1"/>
</dbReference>
<keyword evidence="4" id="KW-0479">Metal-binding</keyword>
<comment type="caution">
    <text evidence="10">The sequence shown here is derived from an EMBL/GenBank/DDBJ whole genome shotgun (WGS) entry which is preliminary data.</text>
</comment>
<dbReference type="InterPro" id="IPR002893">
    <property type="entry name" value="Znf_MYND"/>
</dbReference>
<protein>
    <recommendedName>
        <fullName evidence="9">MYND-type domain-containing protein</fullName>
    </recommendedName>
</protein>
<evidence type="ECO:0000256" key="6">
    <source>
        <dbReference type="ARBA" id="ARBA00022833"/>
    </source>
</evidence>
<feature type="domain" description="MYND-type" evidence="9">
    <location>
        <begin position="45"/>
        <end position="87"/>
    </location>
</feature>
<dbReference type="PROSITE" id="PS50865">
    <property type="entry name" value="ZF_MYND_2"/>
    <property type="match status" value="1"/>
</dbReference>
<dbReference type="Proteomes" id="UP001141327">
    <property type="component" value="Unassembled WGS sequence"/>
</dbReference>
<dbReference type="PANTHER" id="PTHR46165:SF2">
    <property type="entry name" value="SET AND MYND DOMAIN-CONTAINING PROTEIN 4"/>
    <property type="match status" value="1"/>
</dbReference>
<sequence length="668" mass="72551">MLSYRTSTSHGRYAVAAQDVTPGTVLLRDPAILLAIESNSISKYCARCSNALSGDPSSQIRCEHCQRLYYCSEKCRTEDATTHAQECLVLRRSGCRLNEDSDSLFLVRMFTLCLDGNALDAAIAEVEQRSGSNPVDVNGAYVPWVHPLARIFAMVDHEPEFGPSDLAISWARTLHVLTHFPALGRLSGSLPRIERLVRALRQSGICPSQPLVGLEGRGNIPSPFLFKAALDQELADLGDRGFSDYPEVEQAITGLLLPHLDTDTGLPLLTPAGASTPPAPPASTVGSQLTSEGGAGRAAVAEVEALTPPPPGQDAEEGDGPKDDGDGCEDSGAEEGREDSGDDDEEEEEEEEECEDDHHSSMMPPPPPPPSCRRDNRASEDGDGGGTSACSDRRAPVDHDRLQPLPLVTSSPRPAAICIASHRRHHLQRRHPPVIHTPTPPPRSHPAHRLPPPIPPPSRPDTICLAPAPPPAPTSSSDFARFPSLAVLEERLAALRTEGESRAGRADCRQRLGAVGVVMTPEEEAIEAPEELKYLLVLLCRSFGHPLVRLGIRCQCIADCNVHTILPMKIGFAMHYLGSEQKMRTLDCCDGLEAPSQPSVGTTDAVGDGFRLVLVCDGSAWFSYQYHGAEVMHDVRVWLLRAWRLARQLWCLSLDVQWQEGATREKKQ</sequence>
<name>A0ABQ8UAA6_9EUKA</name>
<proteinExistence type="predicted"/>
<dbReference type="InterPro" id="IPR052097">
    <property type="entry name" value="SET-MYND_domain_protein"/>
</dbReference>
<evidence type="ECO:0000256" key="2">
    <source>
        <dbReference type="ARBA" id="ARBA00022679"/>
    </source>
</evidence>
<feature type="compositionally biased region" description="Basic residues" evidence="8">
    <location>
        <begin position="424"/>
        <end position="433"/>
    </location>
</feature>
<keyword evidence="6" id="KW-0862">Zinc</keyword>
<keyword evidence="3" id="KW-0949">S-adenosyl-L-methionine</keyword>
<feature type="compositionally biased region" description="Pro residues" evidence="8">
    <location>
        <begin position="438"/>
        <end position="459"/>
    </location>
</feature>
<dbReference type="Pfam" id="PF01753">
    <property type="entry name" value="zf-MYND"/>
    <property type="match status" value="1"/>
</dbReference>
<keyword evidence="2" id="KW-0808">Transferase</keyword>
<evidence type="ECO:0000256" key="4">
    <source>
        <dbReference type="ARBA" id="ARBA00022723"/>
    </source>
</evidence>
<dbReference type="EMBL" id="JAPMOS010000126">
    <property type="protein sequence ID" value="KAJ4454953.1"/>
    <property type="molecule type" value="Genomic_DNA"/>
</dbReference>
<feature type="region of interest" description="Disordered" evidence="8">
    <location>
        <begin position="424"/>
        <end position="459"/>
    </location>
</feature>
<evidence type="ECO:0000259" key="9">
    <source>
        <dbReference type="PROSITE" id="PS50865"/>
    </source>
</evidence>
<reference evidence="10" key="1">
    <citation type="journal article" date="2022" name="bioRxiv">
        <title>Genomics of Preaxostyla Flagellates Illuminates Evolutionary Transitions and the Path Towards Mitochondrial Loss.</title>
        <authorList>
            <person name="Novak L.V.F."/>
            <person name="Treitli S.C."/>
            <person name="Pyrih J."/>
            <person name="Halakuc P."/>
            <person name="Pipaliya S.V."/>
            <person name="Vacek V."/>
            <person name="Brzon O."/>
            <person name="Soukal P."/>
            <person name="Eme L."/>
            <person name="Dacks J.B."/>
            <person name="Karnkowska A."/>
            <person name="Elias M."/>
            <person name="Hampl V."/>
        </authorList>
    </citation>
    <scope>NUCLEOTIDE SEQUENCE</scope>
    <source>
        <strain evidence="10">RCP-MX</strain>
    </source>
</reference>
<evidence type="ECO:0000256" key="1">
    <source>
        <dbReference type="ARBA" id="ARBA00022603"/>
    </source>
</evidence>
<evidence type="ECO:0000256" key="5">
    <source>
        <dbReference type="ARBA" id="ARBA00022771"/>
    </source>
</evidence>